<dbReference type="EMBL" id="SODA01000025">
    <property type="protein sequence ID" value="TDW00784.1"/>
    <property type="molecule type" value="Genomic_DNA"/>
</dbReference>
<sequence>MEQSFYNNLGFYTNPFKTTNAYYEENLDKYFVYPPFFQSVLGTPSSPRSNIIFAPRGGGKSAQKIMIEKESHKRDILCISHDDFNNILDSGVKNVTLNDHLQVIIRKTIIGILIAFNEKEGAQIDKSDKEILYLLSKKYLSNLSRLELKENISSIKNFSTQVKEVWTGCSNFVNQIFNELMKKKVDDWNGIDLNKISLKETNFNNNKPKEELRFLGQIAKKIGFESIYILIDKIEEYPSTNTPEKAYELISELLENLVILETGNFAFKFFLWDKIEQLCIDNKIRFDRILDYKLKWSKKRLKELLIKRIKYYSKGKHNSFEDIIDSQLKDKIKTTFEDNELVNNIDDLLAIFAMNSPRNLIRICGTILNKQLDLNSNLSTVSYISFVNGIEEISKKISRQLMDSSMINQIMKVGKVSFTIPYISNKIFKITTQGGGNKIKQWRDTGLVMKVPTKFRGKTNKPVYLYAINNLIFAKQLYKDLNIFEFFEEKVRVCSTCNEFLLREWDEKPEEPYVCHKCNSELDSNRLKLF</sequence>
<dbReference type="Proteomes" id="UP000294697">
    <property type="component" value="Unassembled WGS sequence"/>
</dbReference>
<dbReference type="RefSeq" id="WP_111573054.1">
    <property type="nucleotide sequence ID" value="NZ_QLME01000024.1"/>
</dbReference>
<proteinExistence type="predicted"/>
<dbReference type="InterPro" id="IPR059206">
    <property type="entry name" value="Sll1717-like"/>
</dbReference>
<organism evidence="1 2">
    <name type="scientific">Halanaerobium saccharolyticum</name>
    <dbReference type="NCBI Taxonomy" id="43595"/>
    <lineage>
        <taxon>Bacteria</taxon>
        <taxon>Bacillati</taxon>
        <taxon>Bacillota</taxon>
        <taxon>Clostridia</taxon>
        <taxon>Halanaerobiales</taxon>
        <taxon>Halanaerobiaceae</taxon>
        <taxon>Halanaerobium</taxon>
    </lineage>
</organism>
<gene>
    <name evidence="1" type="ORF">C8C77_12524</name>
</gene>
<evidence type="ECO:0000313" key="2">
    <source>
        <dbReference type="Proteomes" id="UP000294697"/>
    </source>
</evidence>
<comment type="caution">
    <text evidence="1">The sequence shown here is derived from an EMBL/GenBank/DDBJ whole genome shotgun (WGS) entry which is preliminary data.</text>
</comment>
<accession>A0A4R7YT60</accession>
<dbReference type="NCBIfam" id="NF047389">
    <property type="entry name" value="ATPase_Sll1717"/>
    <property type="match status" value="1"/>
</dbReference>
<name>A0A4R7YT60_9FIRM</name>
<dbReference type="OrthoDB" id="1393139at2"/>
<protein>
    <submittedName>
        <fullName evidence="1">Uncharacterized protein</fullName>
    </submittedName>
</protein>
<reference evidence="1 2" key="1">
    <citation type="submission" date="2019-03" db="EMBL/GenBank/DDBJ databases">
        <title>Subsurface microbial communities from deep shales in Ohio and West Virginia, USA.</title>
        <authorList>
            <person name="Wrighton K."/>
        </authorList>
    </citation>
    <scope>NUCLEOTIDE SEQUENCE [LARGE SCALE GENOMIC DNA]</scope>
    <source>
        <strain evidence="1 2">MSL9.2</strain>
    </source>
</reference>
<evidence type="ECO:0000313" key="1">
    <source>
        <dbReference type="EMBL" id="TDW00784.1"/>
    </source>
</evidence>
<dbReference type="AlphaFoldDB" id="A0A4R7YT60"/>